<keyword evidence="2" id="KW-0813">Transport</keyword>
<keyword evidence="5 8" id="KW-1133">Transmembrane helix</keyword>
<evidence type="ECO:0000256" key="1">
    <source>
        <dbReference type="ARBA" id="ARBA00004141"/>
    </source>
</evidence>
<dbReference type="InterPro" id="IPR016817">
    <property type="entry name" value="MannP-dilichol_defect-1"/>
</dbReference>
<evidence type="ECO:0000256" key="4">
    <source>
        <dbReference type="ARBA" id="ARBA00022737"/>
    </source>
</evidence>
<comment type="similarity">
    <text evidence="7">Belongs to the MPDU1 (TC 2.A.43.3) family.</text>
</comment>
<comment type="subcellular location">
    <subcellularLocation>
        <location evidence="1 8">Membrane</location>
        <topology evidence="1 8">Multi-pass membrane protein</topology>
    </subcellularLocation>
</comment>
<dbReference type="AlphaFoldDB" id="A0A7R9WVS7"/>
<name>A0A7R9WVS7_9STRA</name>
<dbReference type="InterPro" id="IPR006603">
    <property type="entry name" value="PQ-loop_rpt"/>
</dbReference>
<evidence type="ECO:0000256" key="3">
    <source>
        <dbReference type="ARBA" id="ARBA00022692"/>
    </source>
</evidence>
<dbReference type="EMBL" id="HBEF01010957">
    <property type="protein sequence ID" value="CAD8334811.1"/>
    <property type="molecule type" value="Transcribed_RNA"/>
</dbReference>
<proteinExistence type="inferred from homology"/>
<evidence type="ECO:0000256" key="9">
    <source>
        <dbReference type="SAM" id="Phobius"/>
    </source>
</evidence>
<evidence type="ECO:0000313" key="10">
    <source>
        <dbReference type="EMBL" id="CAD8334811.1"/>
    </source>
</evidence>
<keyword evidence="6 8" id="KW-0472">Membrane</keyword>
<evidence type="ECO:0000256" key="6">
    <source>
        <dbReference type="ARBA" id="ARBA00023136"/>
    </source>
</evidence>
<evidence type="ECO:0000256" key="8">
    <source>
        <dbReference type="PIRNR" id="PIRNR023381"/>
    </source>
</evidence>
<dbReference type="Pfam" id="PF04193">
    <property type="entry name" value="PQ-loop"/>
    <property type="match status" value="1"/>
</dbReference>
<dbReference type="PIRSF" id="PIRSF023381">
    <property type="entry name" value="MannP-dilichol_defect-1p"/>
    <property type="match status" value="1"/>
</dbReference>
<gene>
    <name evidence="10" type="ORF">CAUS1442_LOCUS6916</name>
</gene>
<protein>
    <recommendedName>
        <fullName evidence="8">Solute carrier family 66 member 3</fullName>
    </recommendedName>
</protein>
<feature type="transmembrane region" description="Helical" evidence="9">
    <location>
        <begin position="37"/>
        <end position="61"/>
    </location>
</feature>
<keyword evidence="4" id="KW-0677">Repeat</keyword>
<dbReference type="Gene3D" id="1.20.1280.290">
    <property type="match status" value="1"/>
</dbReference>
<feature type="transmembrane region" description="Helical" evidence="9">
    <location>
        <begin position="219"/>
        <end position="239"/>
    </location>
</feature>
<evidence type="ECO:0000256" key="7">
    <source>
        <dbReference type="ARBA" id="ARBA00038475"/>
    </source>
</evidence>
<sequence length="256" mass="28174">MVELEAIPMVMPLAQWIWGADPTEEVNPKVCLSTIPFLAAGCFSQLIAKALGVAIILGSCLNKTPIMINVLNSKSAAGLSRNSLYGEVIVYANGAFYGFLEGHPFTAYGENGALLLQNIAIISLAWHFSKVGLQEQILSVVTFAIYSFITLFVMPDEYRSVLITSMWPVLLYARGSQILETFRDKQTGNLSIVTTGLNLVGSLVRIATTLQETGDFTVMMSFVLSLALNFIMFVQYWMYLENTQKIAAEASDKKTE</sequence>
<keyword evidence="3 8" id="KW-0812">Transmembrane</keyword>
<evidence type="ECO:0000256" key="2">
    <source>
        <dbReference type="ARBA" id="ARBA00022448"/>
    </source>
</evidence>
<reference evidence="10" key="1">
    <citation type="submission" date="2021-01" db="EMBL/GenBank/DDBJ databases">
        <authorList>
            <person name="Corre E."/>
            <person name="Pelletier E."/>
            <person name="Niang G."/>
            <person name="Scheremetjew M."/>
            <person name="Finn R."/>
            <person name="Kale V."/>
            <person name="Holt S."/>
            <person name="Cochrane G."/>
            <person name="Meng A."/>
            <person name="Brown T."/>
            <person name="Cohen L."/>
        </authorList>
    </citation>
    <scope>NUCLEOTIDE SEQUENCE</scope>
    <source>
        <strain evidence="10">CCMP3328</strain>
    </source>
</reference>
<dbReference type="GO" id="GO:0016020">
    <property type="term" value="C:membrane"/>
    <property type="evidence" value="ECO:0007669"/>
    <property type="project" value="UniProtKB-SubCell"/>
</dbReference>
<dbReference type="PANTHER" id="PTHR12226">
    <property type="entry name" value="MANNOSE-P-DOLICHOL UTILIZATION DEFECT 1 LEC35 -RELATED"/>
    <property type="match status" value="1"/>
</dbReference>
<dbReference type="PANTHER" id="PTHR12226:SF2">
    <property type="entry name" value="MANNOSE-P-DOLICHOL UTILIZATION DEFECT 1 PROTEIN"/>
    <property type="match status" value="1"/>
</dbReference>
<feature type="transmembrane region" description="Helical" evidence="9">
    <location>
        <begin position="136"/>
        <end position="154"/>
    </location>
</feature>
<evidence type="ECO:0000256" key="5">
    <source>
        <dbReference type="ARBA" id="ARBA00022989"/>
    </source>
</evidence>
<accession>A0A7R9WVS7</accession>
<organism evidence="10">
    <name type="scientific">Craspedostauros australis</name>
    <dbReference type="NCBI Taxonomy" id="1486917"/>
    <lineage>
        <taxon>Eukaryota</taxon>
        <taxon>Sar</taxon>
        <taxon>Stramenopiles</taxon>
        <taxon>Ochrophyta</taxon>
        <taxon>Bacillariophyta</taxon>
        <taxon>Bacillariophyceae</taxon>
        <taxon>Bacillariophycidae</taxon>
        <taxon>Naviculales</taxon>
        <taxon>Naviculaceae</taxon>
        <taxon>Craspedostauros</taxon>
    </lineage>
</organism>